<keyword evidence="8" id="KW-0812">Transmembrane</keyword>
<dbReference type="InterPro" id="IPR058658">
    <property type="entry name" value="Mok11-13/Ags1-like_Ig_2"/>
</dbReference>
<dbReference type="PANTHER" id="PTHR47182">
    <property type="entry name" value="CELL WALL ALPHA-1,3-GLUCAN SYNTHASE AGS1-RELATED"/>
    <property type="match status" value="1"/>
</dbReference>
<comment type="catalytic activity">
    <reaction evidence="6">
        <text>[(1-&gt;3)-alpha-D-glucosyl](n) + UDP-alpha-D-glucose = [(1-&gt;3)-alpha-D-glucosyl](n+1) + UDP + H(+)</text>
        <dbReference type="Rhea" id="RHEA:19749"/>
        <dbReference type="Rhea" id="RHEA-COMP:11150"/>
        <dbReference type="Rhea" id="RHEA-COMP:11151"/>
        <dbReference type="ChEBI" id="CHEBI:15378"/>
        <dbReference type="ChEBI" id="CHEBI:28100"/>
        <dbReference type="ChEBI" id="CHEBI:58223"/>
        <dbReference type="ChEBI" id="CHEBI:58885"/>
        <dbReference type="EC" id="2.4.1.183"/>
    </reaction>
</comment>
<keyword evidence="12" id="KW-1185">Reference proteome</keyword>
<comment type="similarity">
    <text evidence="1">Belongs to the glycosyltransferase group 1 family.</text>
</comment>
<feature type="transmembrane region" description="Helical" evidence="8">
    <location>
        <begin position="1963"/>
        <end position="1982"/>
    </location>
</feature>
<dbReference type="InterPro" id="IPR013534">
    <property type="entry name" value="Starch_synth_cat_dom"/>
</dbReference>
<evidence type="ECO:0000259" key="10">
    <source>
        <dbReference type="SMART" id="SM00642"/>
    </source>
</evidence>
<feature type="transmembrane region" description="Helical" evidence="8">
    <location>
        <begin position="2208"/>
        <end position="2228"/>
    </location>
</feature>
<name>A0A9P6VM75_9HELO</name>
<evidence type="ECO:0000256" key="9">
    <source>
        <dbReference type="SAM" id="SignalP"/>
    </source>
</evidence>
<dbReference type="Pfam" id="PF26114">
    <property type="entry name" value="Ig_2_Mok13"/>
    <property type="match status" value="1"/>
</dbReference>
<feature type="signal peptide" evidence="9">
    <location>
        <begin position="1"/>
        <end position="18"/>
    </location>
</feature>
<dbReference type="CDD" id="cd03791">
    <property type="entry name" value="GT5_Glycogen_synthase_DULL1-like"/>
    <property type="match status" value="1"/>
</dbReference>
<feature type="domain" description="Glycosyl hydrolase family 13 catalytic" evidence="10">
    <location>
        <begin position="89"/>
        <end position="523"/>
    </location>
</feature>
<evidence type="ECO:0000256" key="4">
    <source>
        <dbReference type="ARBA" id="ARBA00022679"/>
    </source>
</evidence>
<dbReference type="InterPro" id="IPR058654">
    <property type="entry name" value="Mok11-14/Ags1-like_TM"/>
</dbReference>
<dbReference type="Gene3D" id="3.20.20.80">
    <property type="entry name" value="Glycosidases"/>
    <property type="match status" value="1"/>
</dbReference>
<dbReference type="Pfam" id="PF00534">
    <property type="entry name" value="Glycos_transf_1"/>
    <property type="match status" value="1"/>
</dbReference>
<dbReference type="InterPro" id="IPR001296">
    <property type="entry name" value="Glyco_trans_1"/>
</dbReference>
<dbReference type="Pfam" id="PF26127">
    <property type="entry name" value="12TM_Mok13"/>
    <property type="match status" value="1"/>
</dbReference>
<dbReference type="InterPro" id="IPR058657">
    <property type="entry name" value="Mok11-13/Ags1-like_Ig"/>
</dbReference>
<keyword evidence="8" id="KW-1133">Transmembrane helix</keyword>
<dbReference type="SUPFAM" id="SSF51445">
    <property type="entry name" value="(Trans)glycosidases"/>
    <property type="match status" value="1"/>
</dbReference>
<keyword evidence="3" id="KW-0328">Glycosyltransferase</keyword>
<evidence type="ECO:0000256" key="2">
    <source>
        <dbReference type="ARBA" id="ARBA00012688"/>
    </source>
</evidence>
<dbReference type="FunFam" id="3.40.50.2000:FF:000058">
    <property type="entry name" value="Alpha-1,3-glucan synthase Ags1"/>
    <property type="match status" value="1"/>
</dbReference>
<dbReference type="Gene3D" id="3.40.50.2000">
    <property type="entry name" value="Glycogen Phosphorylase B"/>
    <property type="match status" value="2"/>
</dbReference>
<keyword evidence="8" id="KW-0472">Membrane</keyword>
<dbReference type="SMART" id="SM00642">
    <property type="entry name" value="Aamy"/>
    <property type="match status" value="1"/>
</dbReference>
<feature type="region of interest" description="Disordered" evidence="7">
    <location>
        <begin position="1683"/>
        <end position="1747"/>
    </location>
</feature>
<keyword evidence="4" id="KW-0808">Transferase</keyword>
<feature type="transmembrane region" description="Helical" evidence="8">
    <location>
        <begin position="2323"/>
        <end position="2346"/>
    </location>
</feature>
<dbReference type="EC" id="2.4.1.183" evidence="2"/>
<feature type="transmembrane region" description="Helical" evidence="8">
    <location>
        <begin position="2140"/>
        <end position="2158"/>
    </location>
</feature>
<feature type="transmembrane region" description="Helical" evidence="8">
    <location>
        <begin position="1989"/>
        <end position="2011"/>
    </location>
</feature>
<dbReference type="OrthoDB" id="512920at2759"/>
<keyword evidence="9" id="KW-0732">Signal</keyword>
<evidence type="ECO:0000313" key="11">
    <source>
        <dbReference type="EMBL" id="KAG0650603.1"/>
    </source>
</evidence>
<sequence>MISFLSFVFLFINPTVIALPWMEEQPQTLLTILGYGKTTPSKLLLPIGGSRSTQFSWIGLQMAILDMKAGQLADMDSNDDANGTAYEHDLISNQFRNGGDVKGLIDSLDYLQGMGIKVQPFSRTVGIHQNADTVQGIAWAADSYSPLDLTLLDHHFGNITTWRDAIAEIHSRNMYVIMDNTMATLGDLIGFEGYLNKTTPFSFTEHNAIWKSDRRYWDFDISDGWIDECSYPRFWTEFGIRVSRNVTEDMVGCRDSEFDQYGDVDSFGTYSEWQKQLSKFGFVQDRLRDWRPSVLDKIKLFSCITITMLDIDGFRIDKGLTTTIDAMADWSNYIRTCAKSVGKDNFFIPGEIVSGNTEGAIYLGRGKEPQMAVTSLQQGFAATNGSDEELYIRNETFSAFDGAAFHYSIYRSLCRFLGIDGVYAALEDTPINWVDGWETIVETNDLINQNTGQFDPRHMYGATNQDVFRWPAITNGTARNLLALYVTTIILPGIPTLMWGEEQADYILENTAGNYLYGRSPMTSALAWQLHGCYAVGNEKYANFPLDAALYGCLDDNVSLDHRDPSHPIRNVIKRMYELRTLYPVLNDGFSLQRLSNKTHDIYLPGSQGTATETGLYSVLRSRISTQDFTGQGQGNQSVWLLYGNENKTVTYTFNCTNSSDALIAPFDTGTDVQNLFYPYEKYTLINSTVFLGLEGSTKAAGCLASLEMQGYGFKALVPVSQWVGSVPSITEFLPGHDYRMVSKVAIDETETIGIQISFSQNMDCDSVTSSISIESNTNDNSIPTMNATSIKCESVDAANDSSYSGGLATAWTYSVDLLNVANGVHQVIVNNASAATKNSSTGVVDRFLFRVGQYDNPMVFPGAANYSESLLYKLDNGSYMVSHKASGATKFRYSVDFKSSFSNWMTYDGANTSLANKNWTGTNSQGWKGEHVYVQYWGNLSASSDHFQEGDLGNNGIPRRIPHIYVQGPFNQYSYDAGLAGAMTQHSNGTWYYDFMTEWPTNFQLNEWGLNPDGKPDQTLILGDVDHDFILDRIPPGSLITNIINITEGPPSPYTGWRIAMNDGTYTYQYIPVGNRWAQLALFVLLWIIPPLTAGAVIWVFIKSFYSVKFNEIGVTQKRAIIPLAMRRKFKKNGVNNEKAVIPMVDVSRTPTLRNSDPEVGANPLDADLGGARRRVLVATMEYDIEDWAIKIKIGGLGVMAQLMGKALGHADLIWVVPCVGGIDYPTDQPAEAMFVTILGKEYEIRVQYHVLRNITYVLLDAAIFRKQSKTEPYPARMDDLESAIYYSAWNQCIAETITRFDVNIYHINDYHGACAPLYLLPRVVPCALSLHNAEFQGLWPMRTPKETAEVCNVFNLDPAIAAKYVQFGEVFNLLHAGASYLRVHQKGFGAVGVSKKYGKRSFARYPIFWGLSKIGSLPNPDPTDTGEWERNADDQEEITVDSVYEANRPELKRQAQEWAGLNQDPKAELFVFVGRWSMQKGIDLIADVFPSILESYPNVQLVTIGPVIDLYGRFAALKLAKMMELYPGRVYSKPEFTALPPFIFSGSEFALIPSRDEPFGLVAVEFGRKGALGVGARVGGLGQMPGWWYTVESITPKHLVHQFKMAIHDALASSETTRSMMRARSAKQRFPVAQWVEDLDTLQTESINISREENYEKSHSLVNTLKSPSMTNLRTLFTGGHGNGSMPELPPPFSNRHGSSLMLPGTPGTPGSPGLTLTPQSRKSSVAESWTPPRAADREVGMPSPTLRGLQVYTPSPVGSPAAEDVLLPPTLSFARDSDSMNSGRFSTLSYDSVSGGREDFALQKVDPAFTDASGVYLKEFEKKLEHLGAKSSENLLSIEENLMKSEKNFFKDYRDAKMGILTPKHGSRATSIMGSRPTTPVGSFFEHSAHGSIDSVPNENLLNEFPLGAGYKPPSGISLWLLYRVGDWPIYSILLAFGQIIAANSYQVTLLIGEVGETALQLYVIATIYAVSSILWWLLFRRVQSVYSLSLPFVFYGLAFLLIGIAPFGGSFARGWIQNVATGLYSVASSSGSLFFALNFGDEGGAPIKAWVLRACIVQGTQQIYISALWYWGSSLVKLSSTGVAVSATTIPNHVITALTLPLAVLLWAIGAVLLIGLPSYYRQQPGHVPSFYKSIFRRKIILWFFVAVIIQNYWLSAPYGRNWKYLWTTQHAPAWAIALLVVLFFIFIWAGCLVFLAKLTKSHSWILPVFAIGLGAPRWCQMLWGTSAAGQYLPWAGSAVASAVLGRCLWLWLGVLDALQGVGFGMILLQTMTRFHITFTLIAAQVLGSIFTILARLTAPDNTGPGTVFPNFALGADGLGHVGFWLGLAFQIIICIGFAAFFRKEQLSKP</sequence>
<evidence type="ECO:0000256" key="5">
    <source>
        <dbReference type="ARBA" id="ARBA00023316"/>
    </source>
</evidence>
<dbReference type="PANTHER" id="PTHR47182:SF2">
    <property type="entry name" value="CELL WALL ALPHA-1,3-GLUCAN SYNTHASE AGS1"/>
    <property type="match status" value="1"/>
</dbReference>
<dbReference type="InterPro" id="IPR006047">
    <property type="entry name" value="GH13_cat_dom"/>
</dbReference>
<dbReference type="FunFam" id="3.40.50.2000:FF:000052">
    <property type="entry name" value="Alpha-1,3-glucan synthase Ags2"/>
    <property type="match status" value="1"/>
</dbReference>
<dbReference type="InterPro" id="IPR017853">
    <property type="entry name" value="GH"/>
</dbReference>
<evidence type="ECO:0000256" key="1">
    <source>
        <dbReference type="ARBA" id="ARBA00006122"/>
    </source>
</evidence>
<feature type="transmembrane region" description="Helical" evidence="8">
    <location>
        <begin position="2023"/>
        <end position="2043"/>
    </location>
</feature>
<accession>A0A9P6VM75</accession>
<dbReference type="Pfam" id="PF26108">
    <property type="entry name" value="GH_Mok13"/>
    <property type="match status" value="1"/>
</dbReference>
<dbReference type="GO" id="GO:0070600">
    <property type="term" value="P:fungal-type cell wall (1-&gt;3)-alpha-glucan biosynthetic process"/>
    <property type="evidence" value="ECO:0007669"/>
    <property type="project" value="TreeGrafter"/>
</dbReference>
<dbReference type="GO" id="GO:0009277">
    <property type="term" value="C:fungal-type cell wall"/>
    <property type="evidence" value="ECO:0007669"/>
    <property type="project" value="TreeGrafter"/>
</dbReference>
<dbReference type="InterPro" id="IPR058655">
    <property type="entry name" value="Mok11-14/Ags1-like"/>
</dbReference>
<evidence type="ECO:0000256" key="3">
    <source>
        <dbReference type="ARBA" id="ARBA00022676"/>
    </source>
</evidence>
<dbReference type="Proteomes" id="UP000785200">
    <property type="component" value="Unassembled WGS sequence"/>
</dbReference>
<dbReference type="Pfam" id="PF26111">
    <property type="entry name" value="Ig_Mok13"/>
    <property type="match status" value="1"/>
</dbReference>
<protein>
    <recommendedName>
        <fullName evidence="2">alpha-1,3-glucan synthase</fullName>
        <ecNumber evidence="2">2.4.1.183</ecNumber>
    </recommendedName>
</protein>
<dbReference type="Pfam" id="PF08323">
    <property type="entry name" value="Glyco_transf_5"/>
    <property type="match status" value="1"/>
</dbReference>
<feature type="transmembrane region" description="Helical" evidence="8">
    <location>
        <begin position="2055"/>
        <end position="2076"/>
    </location>
</feature>
<dbReference type="InterPro" id="IPR058659">
    <property type="entry name" value="Mok11-13/Ags1-like_CBM"/>
</dbReference>
<reference evidence="11" key="1">
    <citation type="submission" date="2019-07" db="EMBL/GenBank/DDBJ databases">
        <title>Hyphodiscus hymeniophilus genome sequencing and assembly.</title>
        <authorList>
            <person name="Kramer G."/>
            <person name="Nodwell J."/>
        </authorList>
    </citation>
    <scope>NUCLEOTIDE SEQUENCE</scope>
    <source>
        <strain evidence="11">ATCC 34498</strain>
    </source>
</reference>
<organism evidence="11 12">
    <name type="scientific">Hyphodiscus hymeniophilus</name>
    <dbReference type="NCBI Taxonomy" id="353542"/>
    <lineage>
        <taxon>Eukaryota</taxon>
        <taxon>Fungi</taxon>
        <taxon>Dikarya</taxon>
        <taxon>Ascomycota</taxon>
        <taxon>Pezizomycotina</taxon>
        <taxon>Leotiomycetes</taxon>
        <taxon>Helotiales</taxon>
        <taxon>Hyphodiscaceae</taxon>
        <taxon>Hyphodiscus</taxon>
    </lineage>
</organism>
<feature type="chain" id="PRO_5040312200" description="alpha-1,3-glucan synthase" evidence="9">
    <location>
        <begin position="19"/>
        <end position="2354"/>
    </location>
</feature>
<evidence type="ECO:0000256" key="7">
    <source>
        <dbReference type="SAM" id="MobiDB-lite"/>
    </source>
</evidence>
<comment type="caution">
    <text evidence="11">The sequence shown here is derived from an EMBL/GenBank/DDBJ whole genome shotgun (WGS) entry which is preliminary data.</text>
</comment>
<proteinExistence type="inferred from homology"/>
<evidence type="ECO:0000313" key="12">
    <source>
        <dbReference type="Proteomes" id="UP000785200"/>
    </source>
</evidence>
<feature type="transmembrane region" description="Helical" evidence="8">
    <location>
        <begin position="2285"/>
        <end position="2303"/>
    </location>
</feature>
<dbReference type="Pfam" id="PF26122">
    <property type="entry name" value="CBM_Mok13"/>
    <property type="match status" value="1"/>
</dbReference>
<keyword evidence="5" id="KW-0961">Cell wall biogenesis/degradation</keyword>
<feature type="transmembrane region" description="Helical" evidence="8">
    <location>
        <begin position="2178"/>
        <end position="2201"/>
    </location>
</feature>
<feature type="transmembrane region" description="Helical" evidence="8">
    <location>
        <begin position="2096"/>
        <end position="2119"/>
    </location>
</feature>
<dbReference type="Pfam" id="PF00128">
    <property type="entry name" value="Alpha-amylase"/>
    <property type="match status" value="1"/>
</dbReference>
<dbReference type="EMBL" id="VNKQ01000005">
    <property type="protein sequence ID" value="KAG0650603.1"/>
    <property type="molecule type" value="Genomic_DNA"/>
</dbReference>
<feature type="transmembrane region" description="Helical" evidence="8">
    <location>
        <begin position="2248"/>
        <end position="2273"/>
    </location>
</feature>
<gene>
    <name evidence="11" type="ORF">D0Z07_2579</name>
</gene>
<dbReference type="GO" id="GO:0047657">
    <property type="term" value="F:alpha-1,3-glucan synthase activity"/>
    <property type="evidence" value="ECO:0007669"/>
    <property type="project" value="UniProtKB-EC"/>
</dbReference>
<evidence type="ECO:0000256" key="6">
    <source>
        <dbReference type="ARBA" id="ARBA00048960"/>
    </source>
</evidence>
<dbReference type="InterPro" id="IPR058656">
    <property type="entry name" value="Mok11-13/Ags1-like_GH"/>
</dbReference>
<evidence type="ECO:0000256" key="8">
    <source>
        <dbReference type="SAM" id="Phobius"/>
    </source>
</evidence>
<dbReference type="SUPFAM" id="SSF53756">
    <property type="entry name" value="UDP-Glycosyltransferase/glycogen phosphorylase"/>
    <property type="match status" value="1"/>
</dbReference>